<dbReference type="EC" id="1.1.1.169" evidence="3 10"/>
<dbReference type="SUPFAM" id="SSF48179">
    <property type="entry name" value="6-phosphogluconate dehydrogenase C-terminal domain-like"/>
    <property type="match status" value="1"/>
</dbReference>
<dbReference type="InterPro" id="IPR050838">
    <property type="entry name" value="Ketopantoate_reductase"/>
</dbReference>
<comment type="caution">
    <text evidence="13">The sequence shown here is derived from an EMBL/GenBank/DDBJ whole genome shotgun (WGS) entry which is preliminary data.</text>
</comment>
<dbReference type="Pfam" id="PF02558">
    <property type="entry name" value="ApbA"/>
    <property type="match status" value="1"/>
</dbReference>
<keyword evidence="7 10" id="KW-0560">Oxidoreductase</keyword>
<dbReference type="GO" id="GO:0005737">
    <property type="term" value="C:cytoplasm"/>
    <property type="evidence" value="ECO:0007669"/>
    <property type="project" value="TreeGrafter"/>
</dbReference>
<comment type="similarity">
    <text evidence="2 10">Belongs to the ketopantoate reductase family.</text>
</comment>
<comment type="function">
    <text evidence="10">Catalyzes the NADPH-dependent reduction of ketopantoate into pantoic acid.</text>
</comment>
<dbReference type="PROSITE" id="PS51257">
    <property type="entry name" value="PROKAR_LIPOPROTEIN"/>
    <property type="match status" value="1"/>
</dbReference>
<dbReference type="GO" id="GO:0015940">
    <property type="term" value="P:pantothenate biosynthetic process"/>
    <property type="evidence" value="ECO:0007669"/>
    <property type="project" value="UniProtKB-UniPathway"/>
</dbReference>
<evidence type="ECO:0000256" key="9">
    <source>
        <dbReference type="ARBA" id="ARBA00048793"/>
    </source>
</evidence>
<evidence type="ECO:0000256" key="5">
    <source>
        <dbReference type="ARBA" id="ARBA00022655"/>
    </source>
</evidence>
<dbReference type="Pfam" id="PF08546">
    <property type="entry name" value="ApbA_C"/>
    <property type="match status" value="1"/>
</dbReference>
<evidence type="ECO:0000256" key="2">
    <source>
        <dbReference type="ARBA" id="ARBA00007870"/>
    </source>
</evidence>
<dbReference type="AlphaFoldDB" id="A0A401J3Z3"/>
<evidence type="ECO:0000256" key="6">
    <source>
        <dbReference type="ARBA" id="ARBA00022857"/>
    </source>
</evidence>
<dbReference type="Proteomes" id="UP000290975">
    <property type="component" value="Unassembled WGS sequence"/>
</dbReference>
<feature type="domain" description="Ketopantoate reductase N-terminal" evidence="11">
    <location>
        <begin position="12"/>
        <end position="156"/>
    </location>
</feature>
<dbReference type="InterPro" id="IPR003710">
    <property type="entry name" value="ApbA"/>
</dbReference>
<dbReference type="PANTHER" id="PTHR43765:SF2">
    <property type="entry name" value="2-DEHYDROPANTOATE 2-REDUCTASE"/>
    <property type="match status" value="1"/>
</dbReference>
<dbReference type="UniPathway" id="UPA00028">
    <property type="reaction ID" value="UER00004"/>
</dbReference>
<dbReference type="GO" id="GO:0050661">
    <property type="term" value="F:NADP binding"/>
    <property type="evidence" value="ECO:0007669"/>
    <property type="project" value="TreeGrafter"/>
</dbReference>
<dbReference type="EMBL" id="BBQY01000016">
    <property type="protein sequence ID" value="GBH31369.1"/>
    <property type="molecule type" value="Genomic_DNA"/>
</dbReference>
<dbReference type="InterPro" id="IPR008927">
    <property type="entry name" value="6-PGluconate_DH-like_C_sf"/>
</dbReference>
<dbReference type="InterPro" id="IPR036291">
    <property type="entry name" value="NAD(P)-bd_dom_sf"/>
</dbReference>
<evidence type="ECO:0000256" key="3">
    <source>
        <dbReference type="ARBA" id="ARBA00013014"/>
    </source>
</evidence>
<dbReference type="RefSeq" id="WP_130753101.1">
    <property type="nucleotide sequence ID" value="NZ_BBQY01000016.1"/>
</dbReference>
<dbReference type="SUPFAM" id="SSF51735">
    <property type="entry name" value="NAD(P)-binding Rossmann-fold domains"/>
    <property type="match status" value="1"/>
</dbReference>
<accession>A0A401J3Z3</accession>
<organism evidence="13 14">
    <name type="scientific">Sphingobium xenophagum</name>
    <dbReference type="NCBI Taxonomy" id="121428"/>
    <lineage>
        <taxon>Bacteria</taxon>
        <taxon>Pseudomonadati</taxon>
        <taxon>Pseudomonadota</taxon>
        <taxon>Alphaproteobacteria</taxon>
        <taxon>Sphingomonadales</taxon>
        <taxon>Sphingomonadaceae</taxon>
        <taxon>Sphingobium</taxon>
    </lineage>
</organism>
<reference evidence="13 14" key="1">
    <citation type="submission" date="2014-12" db="EMBL/GenBank/DDBJ databases">
        <title>Whole genome sequencing of Sphingobium xenophagum OW59.</title>
        <authorList>
            <person name="Ohta Y."/>
            <person name="Nishi S."/>
            <person name="Hatada Y."/>
        </authorList>
    </citation>
    <scope>NUCLEOTIDE SEQUENCE [LARGE SCALE GENOMIC DNA]</scope>
    <source>
        <strain evidence="13 14">OW59</strain>
    </source>
</reference>
<dbReference type="PANTHER" id="PTHR43765">
    <property type="entry name" value="2-DEHYDROPANTOATE 2-REDUCTASE-RELATED"/>
    <property type="match status" value="1"/>
</dbReference>
<evidence type="ECO:0000256" key="8">
    <source>
        <dbReference type="ARBA" id="ARBA00032024"/>
    </source>
</evidence>
<name>A0A401J3Z3_SPHXE</name>
<evidence type="ECO:0000259" key="12">
    <source>
        <dbReference type="Pfam" id="PF08546"/>
    </source>
</evidence>
<feature type="domain" description="Ketopantoate reductase C-terminal" evidence="12">
    <location>
        <begin position="190"/>
        <end position="309"/>
    </location>
</feature>
<dbReference type="InterPro" id="IPR013328">
    <property type="entry name" value="6PGD_dom2"/>
</dbReference>
<evidence type="ECO:0000313" key="13">
    <source>
        <dbReference type="EMBL" id="GBH31369.1"/>
    </source>
</evidence>
<comment type="pathway">
    <text evidence="1 10">Cofactor biosynthesis; (R)-pantothenate biosynthesis; (R)-pantoate from 3-methyl-2-oxobutanoate: step 2/2.</text>
</comment>
<evidence type="ECO:0000256" key="10">
    <source>
        <dbReference type="RuleBase" id="RU362068"/>
    </source>
</evidence>
<proteinExistence type="inferred from homology"/>
<keyword evidence="5 10" id="KW-0566">Pantothenate biosynthesis</keyword>
<comment type="catalytic activity">
    <reaction evidence="9 10">
        <text>(R)-pantoate + NADP(+) = 2-dehydropantoate + NADPH + H(+)</text>
        <dbReference type="Rhea" id="RHEA:16233"/>
        <dbReference type="ChEBI" id="CHEBI:11561"/>
        <dbReference type="ChEBI" id="CHEBI:15378"/>
        <dbReference type="ChEBI" id="CHEBI:15980"/>
        <dbReference type="ChEBI" id="CHEBI:57783"/>
        <dbReference type="ChEBI" id="CHEBI:58349"/>
        <dbReference type="EC" id="1.1.1.169"/>
    </reaction>
</comment>
<dbReference type="NCBIfam" id="TIGR00745">
    <property type="entry name" value="apbA_panE"/>
    <property type="match status" value="1"/>
</dbReference>
<protein>
    <recommendedName>
        <fullName evidence="4 10">2-dehydropantoate 2-reductase</fullName>
        <ecNumber evidence="3 10">1.1.1.169</ecNumber>
    </recommendedName>
    <alternativeName>
        <fullName evidence="8 10">Ketopantoate reductase</fullName>
    </alternativeName>
</protein>
<evidence type="ECO:0000256" key="4">
    <source>
        <dbReference type="ARBA" id="ARBA00019465"/>
    </source>
</evidence>
<keyword evidence="6 10" id="KW-0521">NADP</keyword>
<sequence>MGGKDADLVRNVLVLGAGAMGCYFAARLIEAGTSVTLVDVDKARIDTLNAAGLTVIDDRGTRNVPVKASTADALRDVASMVIVFTKGIHTATAMQQIAHLVGPETFALTLQNGLGNAETIAATIGRDHVMFGVTDVPADLVPPAEVHSHGKGKITLWSMEEAGTPQAHMLEALFEAAGMSTRADPSTQVAVWEKVAFNAALNAPSAILECPVGGLDSVAGRAIVEAVVEETVAVAHANKVAVDPTRIMARVNHALATHREHKPSMLQDILAGRATEIDLINGAVMAAGEAIGVSTPVTTTLVHLVRAKEQFARI</sequence>
<evidence type="ECO:0000256" key="1">
    <source>
        <dbReference type="ARBA" id="ARBA00004994"/>
    </source>
</evidence>
<evidence type="ECO:0000256" key="7">
    <source>
        <dbReference type="ARBA" id="ARBA00023002"/>
    </source>
</evidence>
<evidence type="ECO:0000313" key="14">
    <source>
        <dbReference type="Proteomes" id="UP000290975"/>
    </source>
</evidence>
<dbReference type="InterPro" id="IPR013752">
    <property type="entry name" value="KPA_reductase"/>
</dbReference>
<gene>
    <name evidence="13" type="ORF">MBESOW_P2625</name>
</gene>
<keyword evidence="14" id="KW-1185">Reference proteome</keyword>
<dbReference type="Gene3D" id="1.10.1040.10">
    <property type="entry name" value="N-(1-d-carboxylethyl)-l-norvaline Dehydrogenase, domain 2"/>
    <property type="match status" value="1"/>
</dbReference>
<dbReference type="GO" id="GO:0008677">
    <property type="term" value="F:2-dehydropantoate 2-reductase activity"/>
    <property type="evidence" value="ECO:0007669"/>
    <property type="project" value="UniProtKB-EC"/>
</dbReference>
<dbReference type="InterPro" id="IPR013332">
    <property type="entry name" value="KPR_N"/>
</dbReference>
<dbReference type="FunFam" id="1.10.1040.10:FF:000017">
    <property type="entry name" value="2-dehydropantoate 2-reductase"/>
    <property type="match status" value="1"/>
</dbReference>
<dbReference type="Gene3D" id="3.40.50.720">
    <property type="entry name" value="NAD(P)-binding Rossmann-like Domain"/>
    <property type="match status" value="1"/>
</dbReference>
<evidence type="ECO:0000259" key="11">
    <source>
        <dbReference type="Pfam" id="PF02558"/>
    </source>
</evidence>